<dbReference type="Pfam" id="PF13460">
    <property type="entry name" value="NAD_binding_10"/>
    <property type="match status" value="1"/>
</dbReference>
<name>A0A8H7KBY5_BIOOC</name>
<reference evidence="5" key="1">
    <citation type="submission" date="2020-10" db="EMBL/GenBank/DDBJ databases">
        <title>High-Quality Genome Resource of Clonostachys rosea strain S41 by Oxford Nanopore Long-Read Sequencing.</title>
        <authorList>
            <person name="Wang H."/>
        </authorList>
    </citation>
    <scope>NUCLEOTIDE SEQUENCE</scope>
    <source>
        <strain evidence="5">S41</strain>
    </source>
</reference>
<sequence length="302" mass="34465">MKVAIVGIGAVARYLIDELLSRKHHVVTISRSRKAWLDNLNVEQHQVQYTADMIAPLLQDCDAVICTISSSSPELVGVHESLLEACKSTPTCKRFIPSVWVGNFEDIRDQPYYGANRIQRIYDMLVGQQSIEWTLLSVGWLIDYVIPASQRYLPNERFWVQDVKDKTFKLYGNGTQTISCTAARDAASAVVRLLETDAGWEPFTYISGEQIKWFDLWRVIKEYDPEYRLAPKSLTESIKQLVNSTDGMATVDAVFDVMGHSEALCYPQERVDKHRHIYFEGIQFRSVRELIEDAKANPGRVI</sequence>
<dbReference type="PANTHER" id="PTHR47706:SF4">
    <property type="entry name" value="NMRA-LIKE DOMAIN-CONTAINING PROTEIN"/>
    <property type="match status" value="1"/>
</dbReference>
<evidence type="ECO:0000256" key="1">
    <source>
        <dbReference type="ARBA" id="ARBA00005725"/>
    </source>
</evidence>
<evidence type="ECO:0000256" key="3">
    <source>
        <dbReference type="ARBA" id="ARBA00023002"/>
    </source>
</evidence>
<evidence type="ECO:0000259" key="4">
    <source>
        <dbReference type="Pfam" id="PF13460"/>
    </source>
</evidence>
<gene>
    <name evidence="5" type="ORF">IM811_002898</name>
</gene>
<dbReference type="InterPro" id="IPR036291">
    <property type="entry name" value="NAD(P)-bd_dom_sf"/>
</dbReference>
<dbReference type="EMBL" id="JADCTT010000010">
    <property type="protein sequence ID" value="KAF9747564.1"/>
    <property type="molecule type" value="Genomic_DNA"/>
</dbReference>
<protein>
    <recommendedName>
        <fullName evidence="4">NAD(P)-binding domain-containing protein</fullName>
    </recommendedName>
</protein>
<evidence type="ECO:0000313" key="5">
    <source>
        <dbReference type="EMBL" id="KAF9747564.1"/>
    </source>
</evidence>
<accession>A0A8H7KBY5</accession>
<dbReference type="SUPFAM" id="SSF51735">
    <property type="entry name" value="NAD(P)-binding Rossmann-fold domains"/>
    <property type="match status" value="1"/>
</dbReference>
<proteinExistence type="inferred from homology"/>
<comment type="caution">
    <text evidence="5">The sequence shown here is derived from an EMBL/GenBank/DDBJ whole genome shotgun (WGS) entry which is preliminary data.</text>
</comment>
<dbReference type="AlphaFoldDB" id="A0A8H7KBY5"/>
<dbReference type="Proteomes" id="UP000616885">
    <property type="component" value="Unassembled WGS sequence"/>
</dbReference>
<dbReference type="InterPro" id="IPR051609">
    <property type="entry name" value="NmrA/Isoflavone_reductase-like"/>
</dbReference>
<evidence type="ECO:0000256" key="2">
    <source>
        <dbReference type="ARBA" id="ARBA00022857"/>
    </source>
</evidence>
<keyword evidence="3" id="KW-0560">Oxidoreductase</keyword>
<dbReference type="Gene3D" id="3.40.50.720">
    <property type="entry name" value="NAD(P)-binding Rossmann-like Domain"/>
    <property type="match status" value="1"/>
</dbReference>
<dbReference type="InterPro" id="IPR016040">
    <property type="entry name" value="NAD(P)-bd_dom"/>
</dbReference>
<dbReference type="GO" id="GO:0016491">
    <property type="term" value="F:oxidoreductase activity"/>
    <property type="evidence" value="ECO:0007669"/>
    <property type="project" value="UniProtKB-KW"/>
</dbReference>
<organism evidence="5 6">
    <name type="scientific">Bionectria ochroleuca</name>
    <name type="common">Gliocladium roseum</name>
    <dbReference type="NCBI Taxonomy" id="29856"/>
    <lineage>
        <taxon>Eukaryota</taxon>
        <taxon>Fungi</taxon>
        <taxon>Dikarya</taxon>
        <taxon>Ascomycota</taxon>
        <taxon>Pezizomycotina</taxon>
        <taxon>Sordariomycetes</taxon>
        <taxon>Hypocreomycetidae</taxon>
        <taxon>Hypocreales</taxon>
        <taxon>Bionectriaceae</taxon>
        <taxon>Clonostachys</taxon>
    </lineage>
</organism>
<feature type="domain" description="NAD(P)-binding" evidence="4">
    <location>
        <begin position="9"/>
        <end position="143"/>
    </location>
</feature>
<evidence type="ECO:0000313" key="6">
    <source>
        <dbReference type="Proteomes" id="UP000616885"/>
    </source>
</evidence>
<dbReference type="PANTHER" id="PTHR47706">
    <property type="entry name" value="NMRA-LIKE FAMILY PROTEIN"/>
    <property type="match status" value="1"/>
</dbReference>
<comment type="similarity">
    <text evidence="1">Belongs to the NmrA-type oxidoreductase family. Isoflavone reductase subfamily.</text>
</comment>
<keyword evidence="2" id="KW-0521">NADP</keyword>